<feature type="region of interest" description="Disordered" evidence="1">
    <location>
        <begin position="1"/>
        <end position="21"/>
    </location>
</feature>
<protein>
    <submittedName>
        <fullName evidence="2">Uncharacterized protein</fullName>
    </submittedName>
</protein>
<comment type="caution">
    <text evidence="2">The sequence shown here is derived from an EMBL/GenBank/DDBJ whole genome shotgun (WGS) entry which is preliminary data.</text>
</comment>
<keyword evidence="3" id="KW-1185">Reference proteome</keyword>
<dbReference type="AlphaFoldDB" id="A0ABD3EIP2"/>
<reference evidence="3" key="1">
    <citation type="journal article" date="2024" name="IScience">
        <title>Strigolactones Initiate the Formation of Haustorium-like Structures in Castilleja.</title>
        <authorList>
            <person name="Buerger M."/>
            <person name="Peterson D."/>
            <person name="Chory J."/>
        </authorList>
    </citation>
    <scope>NUCLEOTIDE SEQUENCE [LARGE SCALE GENOMIC DNA]</scope>
</reference>
<dbReference type="PANTHER" id="PTHR37200:SF1">
    <property type="entry name" value="RNA-BINDING (RRM_RBD_RNP MOTIFS) FAMILY PROTEIN"/>
    <property type="match status" value="1"/>
</dbReference>
<dbReference type="Proteomes" id="UP001632038">
    <property type="component" value="Unassembled WGS sequence"/>
</dbReference>
<feature type="compositionally biased region" description="Low complexity" evidence="1">
    <location>
        <begin position="67"/>
        <end position="76"/>
    </location>
</feature>
<gene>
    <name evidence="2" type="ORF">CASFOL_003800</name>
</gene>
<dbReference type="EMBL" id="JAVIJP010000005">
    <property type="protein sequence ID" value="KAL3654119.1"/>
    <property type="molecule type" value="Genomic_DNA"/>
</dbReference>
<dbReference type="PANTHER" id="PTHR37200">
    <property type="entry name" value="RNA-BINDING (RRM/RBD/RNP MOTIFS) FAMILY PROTEIN"/>
    <property type="match status" value="1"/>
</dbReference>
<feature type="region of interest" description="Disordered" evidence="1">
    <location>
        <begin position="50"/>
        <end position="107"/>
    </location>
</feature>
<feature type="compositionally biased region" description="Basic residues" evidence="1">
    <location>
        <begin position="87"/>
        <end position="100"/>
    </location>
</feature>
<name>A0ABD3EIP2_9LAMI</name>
<evidence type="ECO:0000313" key="3">
    <source>
        <dbReference type="Proteomes" id="UP001632038"/>
    </source>
</evidence>
<organism evidence="2 3">
    <name type="scientific">Castilleja foliolosa</name>
    <dbReference type="NCBI Taxonomy" id="1961234"/>
    <lineage>
        <taxon>Eukaryota</taxon>
        <taxon>Viridiplantae</taxon>
        <taxon>Streptophyta</taxon>
        <taxon>Embryophyta</taxon>
        <taxon>Tracheophyta</taxon>
        <taxon>Spermatophyta</taxon>
        <taxon>Magnoliopsida</taxon>
        <taxon>eudicotyledons</taxon>
        <taxon>Gunneridae</taxon>
        <taxon>Pentapetalae</taxon>
        <taxon>asterids</taxon>
        <taxon>lamiids</taxon>
        <taxon>Lamiales</taxon>
        <taxon>Orobanchaceae</taxon>
        <taxon>Pedicularideae</taxon>
        <taxon>Castillejinae</taxon>
        <taxon>Castilleja</taxon>
    </lineage>
</organism>
<evidence type="ECO:0000256" key="1">
    <source>
        <dbReference type="SAM" id="MobiDB-lite"/>
    </source>
</evidence>
<evidence type="ECO:0000313" key="2">
    <source>
        <dbReference type="EMBL" id="KAL3654119.1"/>
    </source>
</evidence>
<proteinExistence type="predicted"/>
<sequence>MVNPKKLIPLHDQTDDENNFTSKQAVDVNEITAAGDQTDVPLLESQEEIVPSEFDNADEDDDDKIKGTSSTTTSESDSSKQRSNLKTNKKKVVPKRKKDKIPKLNIPGSANRLKIREEMLTGVFSKYSATVKEHSR</sequence>
<accession>A0ABD3EIP2</accession>